<keyword evidence="1 2" id="KW-0238">DNA-binding</keyword>
<dbReference type="InterPro" id="IPR049397">
    <property type="entry name" value="EthR_C"/>
</dbReference>
<dbReference type="InterPro" id="IPR023772">
    <property type="entry name" value="DNA-bd_HTH_TetR-type_CS"/>
</dbReference>
<accession>A0A0V8GEU1</accession>
<dbReference type="InterPro" id="IPR036271">
    <property type="entry name" value="Tet_transcr_reg_TetR-rel_C_sf"/>
</dbReference>
<dbReference type="SUPFAM" id="SSF46689">
    <property type="entry name" value="Homeodomain-like"/>
    <property type="match status" value="1"/>
</dbReference>
<comment type="caution">
    <text evidence="4">The sequence shown here is derived from an EMBL/GenBank/DDBJ whole genome shotgun (WGS) entry which is preliminary data.</text>
</comment>
<dbReference type="GO" id="GO:0003677">
    <property type="term" value="F:DNA binding"/>
    <property type="evidence" value="ECO:0007669"/>
    <property type="project" value="UniProtKB-UniRule"/>
</dbReference>
<name>A0A0V8GEU1_9BACL</name>
<protein>
    <submittedName>
        <fullName evidence="4">TetR family transcriptional regulator</fullName>
    </submittedName>
</protein>
<gene>
    <name evidence="4" type="ORF">AS033_10255</name>
</gene>
<sequence length="209" mass="24040">MSSSQPEKIDKRHLRTVRTREKLLSAARDVFLEKGFQTATISQVIKQAGVGYGTAYVHFEGKDELLVVLMEDVMSRFHAIAERTFEPTTPLEAKERIVTQATDFLRLAEEERAILRIVEQAIGVSYIVRAKWKAIRERFIDRISQDIRYAQETGLARQDVDPKLVARGWFFANEMYLFEVVREEATATIAEIAHVLATIYTQGLYRIED</sequence>
<dbReference type="PROSITE" id="PS01081">
    <property type="entry name" value="HTH_TETR_1"/>
    <property type="match status" value="1"/>
</dbReference>
<dbReference type="EMBL" id="LNQL01000003">
    <property type="protein sequence ID" value="KSU48705.1"/>
    <property type="molecule type" value="Genomic_DNA"/>
</dbReference>
<dbReference type="Proteomes" id="UP000053797">
    <property type="component" value="Unassembled WGS sequence"/>
</dbReference>
<dbReference type="InterPro" id="IPR009057">
    <property type="entry name" value="Homeodomain-like_sf"/>
</dbReference>
<dbReference type="PANTHER" id="PTHR43479:SF7">
    <property type="entry name" value="TETR-FAMILY TRANSCRIPTIONAL REGULATOR"/>
    <property type="match status" value="1"/>
</dbReference>
<organism evidence="4 5">
    <name type="scientific">Exiguobacterium indicum</name>
    <dbReference type="NCBI Taxonomy" id="296995"/>
    <lineage>
        <taxon>Bacteria</taxon>
        <taxon>Bacillati</taxon>
        <taxon>Bacillota</taxon>
        <taxon>Bacilli</taxon>
        <taxon>Bacillales</taxon>
        <taxon>Bacillales Family XII. Incertae Sedis</taxon>
        <taxon>Exiguobacterium</taxon>
    </lineage>
</organism>
<dbReference type="Pfam" id="PF00440">
    <property type="entry name" value="TetR_N"/>
    <property type="match status" value="1"/>
</dbReference>
<dbReference type="InterPro" id="IPR001647">
    <property type="entry name" value="HTH_TetR"/>
</dbReference>
<proteinExistence type="predicted"/>
<dbReference type="AlphaFoldDB" id="A0A0V8GEU1"/>
<dbReference type="PANTHER" id="PTHR43479">
    <property type="entry name" value="ACREF/ENVCD OPERON REPRESSOR-RELATED"/>
    <property type="match status" value="1"/>
</dbReference>
<dbReference type="PRINTS" id="PR00455">
    <property type="entry name" value="HTHTETR"/>
</dbReference>
<feature type="domain" description="HTH tetR-type" evidence="3">
    <location>
        <begin position="17"/>
        <end position="77"/>
    </location>
</feature>
<evidence type="ECO:0000256" key="1">
    <source>
        <dbReference type="ARBA" id="ARBA00023125"/>
    </source>
</evidence>
<evidence type="ECO:0000313" key="5">
    <source>
        <dbReference type="Proteomes" id="UP000053797"/>
    </source>
</evidence>
<evidence type="ECO:0000313" key="4">
    <source>
        <dbReference type="EMBL" id="KSU48705.1"/>
    </source>
</evidence>
<dbReference type="Gene3D" id="1.10.10.60">
    <property type="entry name" value="Homeodomain-like"/>
    <property type="match status" value="1"/>
</dbReference>
<reference evidence="4 5" key="1">
    <citation type="journal article" date="2015" name="Int. J. Syst. Evol. Microbiol.">
        <title>Exiguobacterium enclense sp. nov., isolated from sediment.</title>
        <authorList>
            <person name="Dastager S.G."/>
            <person name="Mawlankar R."/>
            <person name="Sonalkar V.V."/>
            <person name="Thorat M.N."/>
            <person name="Mual P."/>
            <person name="Verma A."/>
            <person name="Krishnamurthi S."/>
            <person name="Tang S.K."/>
            <person name="Li W.J."/>
        </authorList>
    </citation>
    <scope>NUCLEOTIDE SEQUENCE [LARGE SCALE GENOMIC DNA]</scope>
    <source>
        <strain evidence="4 5">NIO-1109</strain>
    </source>
</reference>
<evidence type="ECO:0000259" key="3">
    <source>
        <dbReference type="PROSITE" id="PS50977"/>
    </source>
</evidence>
<dbReference type="Gene3D" id="1.10.357.10">
    <property type="entry name" value="Tetracycline Repressor, domain 2"/>
    <property type="match status" value="1"/>
</dbReference>
<dbReference type="OrthoDB" id="2720430at2"/>
<feature type="DNA-binding region" description="H-T-H motif" evidence="2">
    <location>
        <begin position="40"/>
        <end position="59"/>
    </location>
</feature>
<dbReference type="PROSITE" id="PS50977">
    <property type="entry name" value="HTH_TETR_2"/>
    <property type="match status" value="1"/>
</dbReference>
<dbReference type="InterPro" id="IPR050624">
    <property type="entry name" value="HTH-type_Tx_Regulator"/>
</dbReference>
<dbReference type="Pfam" id="PF21313">
    <property type="entry name" value="EthR_C"/>
    <property type="match status" value="1"/>
</dbReference>
<dbReference type="SUPFAM" id="SSF48498">
    <property type="entry name" value="Tetracyclin repressor-like, C-terminal domain"/>
    <property type="match status" value="1"/>
</dbReference>
<dbReference type="RefSeq" id="WP_058265443.1">
    <property type="nucleotide sequence ID" value="NZ_FMYN01000003.1"/>
</dbReference>
<evidence type="ECO:0000256" key="2">
    <source>
        <dbReference type="PROSITE-ProRule" id="PRU00335"/>
    </source>
</evidence>